<sequence>MASPSDPASLASLKAKQERIRDNQRRSRARRQEYTIELEQRLEQCRITCREADLLRQSFQDLQAENSRLRGLLNTAGVSPVLVDSFLRQRSTEQSSSTSNNPSNLRQLKPKISPHAISTNAMQPLDARATSSTVPKSTRRAVSQTRSSTDPSSCCPEVTRSSSTSELLRPNWESTNLLNEPLPLGSSSDVPPLPSPTTIGPLTLDWTFDPGSDTKHSAQSSVDDSITYWDNFAIDSAEYLLPDDTINVASSARTADP</sequence>
<name>A0AAN6DXY6_9EURO</name>
<evidence type="ECO:0000256" key="1">
    <source>
        <dbReference type="SAM" id="MobiDB-lite"/>
    </source>
</evidence>
<dbReference type="PANTHER" id="PTHR42070:SF1">
    <property type="entry name" value="FILAMENT ASSOCIATED PROTEIN, PUTATIVE (AFU_ORTHOLOGUE AFUA_8G06630)-RELATED"/>
    <property type="match status" value="1"/>
</dbReference>
<feature type="compositionally biased region" description="Low complexity" evidence="1">
    <location>
        <begin position="1"/>
        <end position="14"/>
    </location>
</feature>
<feature type="region of interest" description="Disordered" evidence="1">
    <location>
        <begin position="118"/>
        <end position="167"/>
    </location>
</feature>
<dbReference type="CDD" id="cd14688">
    <property type="entry name" value="bZIP_YAP"/>
    <property type="match status" value="1"/>
</dbReference>
<dbReference type="PANTHER" id="PTHR42070">
    <property type="entry name" value="FILAMENT ASSOCIATED PROTEIN, PUTATIVE (AFU_ORTHOLOGUE AFUA_8G06630)-RELATED"/>
    <property type="match status" value="1"/>
</dbReference>
<evidence type="ECO:0000313" key="2">
    <source>
        <dbReference type="EMBL" id="KAI1614715.1"/>
    </source>
</evidence>
<feature type="region of interest" description="Disordered" evidence="1">
    <location>
        <begin position="1"/>
        <end position="31"/>
    </location>
</feature>
<gene>
    <name evidence="2" type="ORF">EDD36DRAFT_462247</name>
</gene>
<organism evidence="2 3">
    <name type="scientific">Exophiala viscosa</name>
    <dbReference type="NCBI Taxonomy" id="2486360"/>
    <lineage>
        <taxon>Eukaryota</taxon>
        <taxon>Fungi</taxon>
        <taxon>Dikarya</taxon>
        <taxon>Ascomycota</taxon>
        <taxon>Pezizomycotina</taxon>
        <taxon>Eurotiomycetes</taxon>
        <taxon>Chaetothyriomycetidae</taxon>
        <taxon>Chaetothyriales</taxon>
        <taxon>Herpotrichiellaceae</taxon>
        <taxon>Exophiala</taxon>
    </lineage>
</organism>
<dbReference type="Proteomes" id="UP001203852">
    <property type="component" value="Unassembled WGS sequence"/>
</dbReference>
<proteinExistence type="predicted"/>
<feature type="region of interest" description="Disordered" evidence="1">
    <location>
        <begin position="89"/>
        <end position="108"/>
    </location>
</feature>
<dbReference type="EMBL" id="MU404352">
    <property type="protein sequence ID" value="KAI1614715.1"/>
    <property type="molecule type" value="Genomic_DNA"/>
</dbReference>
<dbReference type="AlphaFoldDB" id="A0AAN6DXY6"/>
<accession>A0AAN6DXY6</accession>
<reference evidence="2" key="1">
    <citation type="journal article" date="2022" name="bioRxiv">
        <title>Deciphering the potential niche of two novel black yeast fungi from a biological soil crust based on their genomes, phenotypes, and melanin regulation.</title>
        <authorList>
            <consortium name="DOE Joint Genome Institute"/>
            <person name="Carr E.C."/>
            <person name="Barton Q."/>
            <person name="Grambo S."/>
            <person name="Sullivan M."/>
            <person name="Renfro C.M."/>
            <person name="Kuo A."/>
            <person name="Pangilinan J."/>
            <person name="Lipzen A."/>
            <person name="Keymanesh K."/>
            <person name="Savage E."/>
            <person name="Barry K."/>
            <person name="Grigoriev I.V."/>
            <person name="Riekhof W.R."/>
            <person name="Harris S.S."/>
        </authorList>
    </citation>
    <scope>NUCLEOTIDE SEQUENCE</scope>
    <source>
        <strain evidence="2">JF 03-4F</strain>
    </source>
</reference>
<evidence type="ECO:0000313" key="3">
    <source>
        <dbReference type="Proteomes" id="UP001203852"/>
    </source>
</evidence>
<dbReference type="Gene3D" id="1.20.5.170">
    <property type="match status" value="1"/>
</dbReference>
<feature type="compositionally biased region" description="Basic and acidic residues" evidence="1">
    <location>
        <begin position="15"/>
        <end position="31"/>
    </location>
</feature>
<feature type="compositionally biased region" description="Low complexity" evidence="1">
    <location>
        <begin position="89"/>
        <end position="103"/>
    </location>
</feature>
<keyword evidence="3" id="KW-1185">Reference proteome</keyword>
<comment type="caution">
    <text evidence="2">The sequence shown here is derived from an EMBL/GenBank/DDBJ whole genome shotgun (WGS) entry which is preliminary data.</text>
</comment>
<evidence type="ECO:0008006" key="4">
    <source>
        <dbReference type="Google" id="ProtNLM"/>
    </source>
</evidence>
<feature type="compositionally biased region" description="Polar residues" evidence="1">
    <location>
        <begin position="129"/>
        <end position="152"/>
    </location>
</feature>
<protein>
    <recommendedName>
        <fullName evidence="4">BZIP domain-containing protein</fullName>
    </recommendedName>
</protein>